<evidence type="ECO:0000256" key="1">
    <source>
        <dbReference type="ARBA" id="ARBA00022475"/>
    </source>
</evidence>
<keyword evidence="4 8" id="KW-0812">Transmembrane</keyword>
<feature type="domain" description="Glycosyltransferase 2-like" evidence="9">
    <location>
        <begin position="14"/>
        <end position="177"/>
    </location>
</feature>
<proteinExistence type="predicted"/>
<dbReference type="STRING" id="314230.DSM3645_24715"/>
<dbReference type="GO" id="GO:0009103">
    <property type="term" value="P:lipopolysaccharide biosynthetic process"/>
    <property type="evidence" value="ECO:0007669"/>
    <property type="project" value="UniProtKB-KW"/>
</dbReference>
<dbReference type="HOGENOM" id="CLU_033536_0_0_0"/>
<dbReference type="InterPro" id="IPR001173">
    <property type="entry name" value="Glyco_trans_2-like"/>
</dbReference>
<evidence type="ECO:0000256" key="2">
    <source>
        <dbReference type="ARBA" id="ARBA00022676"/>
    </source>
</evidence>
<evidence type="ECO:0000256" key="7">
    <source>
        <dbReference type="ARBA" id="ARBA00023136"/>
    </source>
</evidence>
<keyword evidence="6 8" id="KW-1133">Transmembrane helix</keyword>
<dbReference type="SUPFAM" id="SSF53448">
    <property type="entry name" value="Nucleotide-diphospho-sugar transferases"/>
    <property type="match status" value="1"/>
</dbReference>
<dbReference type="Gene3D" id="3.90.550.10">
    <property type="entry name" value="Spore Coat Polysaccharide Biosynthesis Protein SpsA, Chain A"/>
    <property type="match status" value="1"/>
</dbReference>
<dbReference type="PANTHER" id="PTHR48090:SF3">
    <property type="entry name" value="UNDECAPRENYL-PHOSPHATE 4-DEOXY-4-FORMAMIDO-L-ARABINOSE TRANSFERASE"/>
    <property type="match status" value="1"/>
</dbReference>
<protein>
    <submittedName>
        <fullName evidence="10">Glycosyl transferase, group 2 family protein</fullName>
    </submittedName>
</protein>
<gene>
    <name evidence="10" type="ORF">DSM3645_24715</name>
</gene>
<evidence type="ECO:0000313" key="11">
    <source>
        <dbReference type="Proteomes" id="UP000004358"/>
    </source>
</evidence>
<evidence type="ECO:0000256" key="5">
    <source>
        <dbReference type="ARBA" id="ARBA00022985"/>
    </source>
</evidence>
<dbReference type="InterPro" id="IPR050256">
    <property type="entry name" value="Glycosyltransferase_2"/>
</dbReference>
<dbReference type="Proteomes" id="UP000004358">
    <property type="component" value="Unassembled WGS sequence"/>
</dbReference>
<dbReference type="GO" id="GO:0099621">
    <property type="term" value="F:undecaprenyl-phosphate 4-deoxy-4-formamido-L-arabinose transferase activity"/>
    <property type="evidence" value="ECO:0007669"/>
    <property type="project" value="TreeGrafter"/>
</dbReference>
<keyword evidence="1" id="KW-1003">Cell membrane</keyword>
<dbReference type="Pfam" id="PF00535">
    <property type="entry name" value="Glycos_transf_2"/>
    <property type="match status" value="1"/>
</dbReference>
<keyword evidence="2" id="KW-0328">Glycosyltransferase</keyword>
<organism evidence="10 11">
    <name type="scientific">Blastopirellula marina DSM 3645</name>
    <dbReference type="NCBI Taxonomy" id="314230"/>
    <lineage>
        <taxon>Bacteria</taxon>
        <taxon>Pseudomonadati</taxon>
        <taxon>Planctomycetota</taxon>
        <taxon>Planctomycetia</taxon>
        <taxon>Pirellulales</taxon>
        <taxon>Pirellulaceae</taxon>
        <taxon>Blastopirellula</taxon>
    </lineage>
</organism>
<evidence type="ECO:0000256" key="4">
    <source>
        <dbReference type="ARBA" id="ARBA00022692"/>
    </source>
</evidence>
<sequence length="338" mass="37878">MEASTRGSHSMGVSVVVPIYNELENIPLLYEQIHNVVSQLDRPYEIIFVDDGSNDGTLARVQEVAASDQHVKVVEFRRNYGQTAAMHAGIQYASLDVVITMDGDLQNDPTDIPMMLAKIDEGYDLVHGWRKNRQDTFINRKLPSKIANWLISKVTKFPIHDLGCTLKAVRREIAQELELYGEMHRFIPILAHQRGARCVEVVTQHHARRFGTTKYGIGRTTRVVLDLLTIAYMLNFFSSPMKLFGRLGLGCLMLSMASALGVVGMKLAAGVDMTGNPLLLLCVLSTIMGGQFFSLGMIGEVNARIYYSDQRKQPYAVRSLTNFEHDYDPSVPLDRRVA</sequence>
<feature type="transmembrane region" description="Helical" evidence="8">
    <location>
        <begin position="277"/>
        <end position="298"/>
    </location>
</feature>
<keyword evidence="7 8" id="KW-0472">Membrane</keyword>
<dbReference type="GO" id="GO:0005886">
    <property type="term" value="C:plasma membrane"/>
    <property type="evidence" value="ECO:0007669"/>
    <property type="project" value="TreeGrafter"/>
</dbReference>
<evidence type="ECO:0000256" key="6">
    <source>
        <dbReference type="ARBA" id="ARBA00022989"/>
    </source>
</evidence>
<evidence type="ECO:0000259" key="9">
    <source>
        <dbReference type="Pfam" id="PF00535"/>
    </source>
</evidence>
<dbReference type="PANTHER" id="PTHR48090">
    <property type="entry name" value="UNDECAPRENYL-PHOSPHATE 4-DEOXY-4-FORMAMIDO-L-ARABINOSE TRANSFERASE-RELATED"/>
    <property type="match status" value="1"/>
</dbReference>
<evidence type="ECO:0000256" key="8">
    <source>
        <dbReference type="SAM" id="Phobius"/>
    </source>
</evidence>
<comment type="caution">
    <text evidence="10">The sequence shown here is derived from an EMBL/GenBank/DDBJ whole genome shotgun (WGS) entry which is preliminary data.</text>
</comment>
<evidence type="ECO:0000256" key="3">
    <source>
        <dbReference type="ARBA" id="ARBA00022679"/>
    </source>
</evidence>
<keyword evidence="5" id="KW-0448">Lipopolysaccharide biosynthesis</keyword>
<accession>A3ZV34</accession>
<feature type="transmembrane region" description="Helical" evidence="8">
    <location>
        <begin position="243"/>
        <end position="265"/>
    </location>
</feature>
<dbReference type="eggNOG" id="COG0463">
    <property type="taxonomic scope" value="Bacteria"/>
</dbReference>
<keyword evidence="3 10" id="KW-0808">Transferase</keyword>
<evidence type="ECO:0000313" key="10">
    <source>
        <dbReference type="EMBL" id="EAQ79770.1"/>
    </source>
</evidence>
<name>A3ZV34_9BACT</name>
<dbReference type="AlphaFoldDB" id="A3ZV34"/>
<reference evidence="10 11" key="1">
    <citation type="submission" date="2006-02" db="EMBL/GenBank/DDBJ databases">
        <authorList>
            <person name="Amann R."/>
            <person name="Ferriera S."/>
            <person name="Johnson J."/>
            <person name="Kravitz S."/>
            <person name="Halpern A."/>
            <person name="Remington K."/>
            <person name="Beeson K."/>
            <person name="Tran B."/>
            <person name="Rogers Y.-H."/>
            <person name="Friedman R."/>
            <person name="Venter J.C."/>
        </authorList>
    </citation>
    <scope>NUCLEOTIDE SEQUENCE [LARGE SCALE GENOMIC DNA]</scope>
    <source>
        <strain evidence="10 11">DSM 3645</strain>
    </source>
</reference>
<dbReference type="InterPro" id="IPR029044">
    <property type="entry name" value="Nucleotide-diphossugar_trans"/>
</dbReference>
<dbReference type="CDD" id="cd04187">
    <property type="entry name" value="DPM1_like_bac"/>
    <property type="match status" value="1"/>
</dbReference>
<dbReference type="EMBL" id="AANZ01000013">
    <property type="protein sequence ID" value="EAQ79770.1"/>
    <property type="molecule type" value="Genomic_DNA"/>
</dbReference>